<evidence type="ECO:0000313" key="1">
    <source>
        <dbReference type="Proteomes" id="UP000887580"/>
    </source>
</evidence>
<organism evidence="1 2">
    <name type="scientific">Panagrolaimus sp. PS1159</name>
    <dbReference type="NCBI Taxonomy" id="55785"/>
    <lineage>
        <taxon>Eukaryota</taxon>
        <taxon>Metazoa</taxon>
        <taxon>Ecdysozoa</taxon>
        <taxon>Nematoda</taxon>
        <taxon>Chromadorea</taxon>
        <taxon>Rhabditida</taxon>
        <taxon>Tylenchina</taxon>
        <taxon>Panagrolaimomorpha</taxon>
        <taxon>Panagrolaimoidea</taxon>
        <taxon>Panagrolaimidae</taxon>
        <taxon>Panagrolaimus</taxon>
    </lineage>
</organism>
<protein>
    <submittedName>
        <fullName evidence="2">Tyrosine--tRNA ligase</fullName>
    </submittedName>
</protein>
<dbReference type="WBParaSite" id="PS1159_v2.g8171.t1">
    <property type="protein sequence ID" value="PS1159_v2.g8171.t1"/>
    <property type="gene ID" value="PS1159_v2.g8171"/>
</dbReference>
<sequence length="448" mass="50122">MLSLFTRSFSTNSKKYLEAFCNDLALRGLVDTAYPNTILTDETLKKIPDVVYAGFDPTAESLHVGNLVILSSLLRGSAHGLKTFALVGGATALIGDPSGKTNDRTELAKDIVNENANKIQSDILQLIQNAQEYLGKELDCTVVNNIEWYRDMTMIDFLRLSRSFRVGPMLRMGHIKNRMKDNGEGLTFTEFSYQILQSHDWYLLAQKHGCFFQLGGSDQLGHLDIGAHYVKAKLNKQAAGICLPLITDGAGAKIGKSTSNKGDSIWLSSALTSPYTFYQYFRQLHDDTAEKLLPYFSMKSVEEIKDLLKDHKENLGKWIAQTALAEELTAIVHGSKGLKVAQQCSNVLFNGSLEDFRQLNIDTILSLFGEASTFSISRPNCSTYGELADFVRKDRIRGSELMTKGAFYVNGIRRDKPNERIDFDSIVLAHNVSLICWGKRKFSLVRWL</sequence>
<proteinExistence type="predicted"/>
<accession>A0AC35GSC8</accession>
<reference evidence="2" key="1">
    <citation type="submission" date="2022-11" db="UniProtKB">
        <authorList>
            <consortium name="WormBaseParasite"/>
        </authorList>
    </citation>
    <scope>IDENTIFICATION</scope>
</reference>
<dbReference type="Proteomes" id="UP000887580">
    <property type="component" value="Unplaced"/>
</dbReference>
<name>A0AC35GSC8_9BILA</name>
<evidence type="ECO:0000313" key="2">
    <source>
        <dbReference type="WBParaSite" id="PS1159_v2.g8171.t1"/>
    </source>
</evidence>